<proteinExistence type="predicted"/>
<keyword evidence="1" id="KW-0472">Membrane</keyword>
<feature type="transmembrane region" description="Helical" evidence="1">
    <location>
        <begin position="80"/>
        <end position="102"/>
    </location>
</feature>
<reference evidence="2 3" key="1">
    <citation type="submission" date="2023-03" db="EMBL/GenBank/DDBJ databases">
        <title>Diaphorobacter basophil sp. nov., isolated from a sewage-treatment plant.</title>
        <authorList>
            <person name="Yang K."/>
        </authorList>
    </citation>
    <scope>NUCLEOTIDE SEQUENCE [LARGE SCALE GENOMIC DNA]</scope>
    <source>
        <strain evidence="2 3">Y-1</strain>
    </source>
</reference>
<keyword evidence="3" id="KW-1185">Reference proteome</keyword>
<sequence>MHPAGSRGLLWLALSGWALQLASGAVFGAVSWHFYGQFPDIHGIAIAALVLKVLCALVALVLIALSLYARPLHDGRRSTVTWRLLATLGGTALTGAAFLRWFS</sequence>
<protein>
    <recommendedName>
        <fullName evidence="4">Copper resistance protein D domain-containing protein</fullName>
    </recommendedName>
</protein>
<feature type="transmembrane region" description="Helical" evidence="1">
    <location>
        <begin position="44"/>
        <end position="68"/>
    </location>
</feature>
<gene>
    <name evidence="2" type="ORF">P4826_04595</name>
</gene>
<evidence type="ECO:0008006" key="4">
    <source>
        <dbReference type="Google" id="ProtNLM"/>
    </source>
</evidence>
<keyword evidence="1" id="KW-0812">Transmembrane</keyword>
<dbReference type="Proteomes" id="UP001303211">
    <property type="component" value="Chromosome"/>
</dbReference>
<evidence type="ECO:0000256" key="1">
    <source>
        <dbReference type="SAM" id="Phobius"/>
    </source>
</evidence>
<evidence type="ECO:0000313" key="2">
    <source>
        <dbReference type="EMBL" id="WOO33365.1"/>
    </source>
</evidence>
<evidence type="ECO:0000313" key="3">
    <source>
        <dbReference type="Proteomes" id="UP001303211"/>
    </source>
</evidence>
<keyword evidence="1" id="KW-1133">Transmembrane helix</keyword>
<dbReference type="EMBL" id="CP136921">
    <property type="protein sequence ID" value="WOO33365.1"/>
    <property type="molecule type" value="Genomic_DNA"/>
</dbReference>
<organism evidence="2 3">
    <name type="scientific">Diaphorobacter limosus</name>
    <dbReference type="NCBI Taxonomy" id="3036128"/>
    <lineage>
        <taxon>Bacteria</taxon>
        <taxon>Pseudomonadati</taxon>
        <taxon>Pseudomonadota</taxon>
        <taxon>Betaproteobacteria</taxon>
        <taxon>Burkholderiales</taxon>
        <taxon>Comamonadaceae</taxon>
        <taxon>Diaphorobacter</taxon>
    </lineage>
</organism>
<dbReference type="RefSeq" id="WP_317702732.1">
    <property type="nucleotide sequence ID" value="NZ_CP136921.1"/>
</dbReference>
<name>A0ABZ0J7B7_9BURK</name>
<accession>A0ABZ0J7B7</accession>